<reference evidence="2 3" key="1">
    <citation type="submission" date="2019-08" db="EMBL/GenBank/DDBJ databases">
        <title>Genome of Aequorivita lipolytica Y10-2 (type strain).</title>
        <authorList>
            <person name="Bowman J.P."/>
        </authorList>
    </citation>
    <scope>NUCLEOTIDE SEQUENCE [LARGE SCALE GENOMIC DNA]</scope>
    <source>
        <strain evidence="2 3">Y10-2</strain>
    </source>
</reference>
<proteinExistence type="predicted"/>
<accession>A0A5C6YQP7</accession>
<dbReference type="Proteomes" id="UP000321945">
    <property type="component" value="Unassembled WGS sequence"/>
</dbReference>
<feature type="chain" id="PRO_5022665861" evidence="1">
    <location>
        <begin position="19"/>
        <end position="411"/>
    </location>
</feature>
<keyword evidence="1" id="KW-0732">Signal</keyword>
<dbReference type="RefSeq" id="WP_111814965.1">
    <property type="nucleotide sequence ID" value="NZ_CBCRZQ010000002.1"/>
</dbReference>
<sequence length="411" mass="46328">MKNIVSLFIILFSTTVFAQDSTSTYKKRVLEATEVDFLTSYYSQDGDNAAVSGGIGTEKLTDFTPTIVVAIPLNADDVLTIDAGVSAYTSASSSNVDPFDSNSPADPYVASSGASASDLWAGGNLSYSHSSDDRNNIVSAKVSVSSEYDYFSLGFGGSYTKLFNEKNTELSVHANVYLDSWKLLYPIELRESSTFNGLDTKNRNSYSLGFGFSQILSKSLQGALSIDLVQQQGLLSTPFQRVYFSDLRDRFRENFQLADDIERLPENRFKTAIGGRLNYFINEMFVLRTYYRYYFDDWGITSHTASIEVPIKITDKFTLYPSYRYYNQTAADYFYPYETALSTDEFYTSDYDLSEFSANQYGFGIGYTDIFTKLKLLKFGLKSIDLKYDYYKRDSGLYYSLISAGFKFVGN</sequence>
<evidence type="ECO:0000313" key="2">
    <source>
        <dbReference type="EMBL" id="TXD69872.1"/>
    </source>
</evidence>
<dbReference type="Pfam" id="PF12094">
    <property type="entry name" value="DUF3570"/>
    <property type="match status" value="1"/>
</dbReference>
<feature type="signal peptide" evidence="1">
    <location>
        <begin position="1"/>
        <end position="18"/>
    </location>
</feature>
<comment type="caution">
    <text evidence="2">The sequence shown here is derived from an EMBL/GenBank/DDBJ whole genome shotgun (WGS) entry which is preliminary data.</text>
</comment>
<organism evidence="2 3">
    <name type="scientific">Aequorivita lipolytica</name>
    <dbReference type="NCBI Taxonomy" id="153267"/>
    <lineage>
        <taxon>Bacteria</taxon>
        <taxon>Pseudomonadati</taxon>
        <taxon>Bacteroidota</taxon>
        <taxon>Flavobacteriia</taxon>
        <taxon>Flavobacteriales</taxon>
        <taxon>Flavobacteriaceae</taxon>
        <taxon>Aequorivita</taxon>
    </lineage>
</organism>
<dbReference type="OrthoDB" id="5450709at2"/>
<name>A0A5C6YQP7_9FLAO</name>
<dbReference type="InterPro" id="IPR021953">
    <property type="entry name" value="DUF3570"/>
</dbReference>
<protein>
    <submittedName>
        <fullName evidence="2">DUF3570 domain-containing protein</fullName>
    </submittedName>
</protein>
<gene>
    <name evidence="2" type="ORF">ESV24_05395</name>
</gene>
<evidence type="ECO:0000256" key="1">
    <source>
        <dbReference type="SAM" id="SignalP"/>
    </source>
</evidence>
<keyword evidence="3" id="KW-1185">Reference proteome</keyword>
<dbReference type="EMBL" id="VORU01000003">
    <property type="protein sequence ID" value="TXD69872.1"/>
    <property type="molecule type" value="Genomic_DNA"/>
</dbReference>
<dbReference type="AlphaFoldDB" id="A0A5C6YQP7"/>
<evidence type="ECO:0000313" key="3">
    <source>
        <dbReference type="Proteomes" id="UP000321945"/>
    </source>
</evidence>